<feature type="compositionally biased region" description="Polar residues" evidence="1">
    <location>
        <begin position="1"/>
        <end position="10"/>
    </location>
</feature>
<organism evidence="2 3">
    <name type="scientific">Stylosanthes scabra</name>
    <dbReference type="NCBI Taxonomy" id="79078"/>
    <lineage>
        <taxon>Eukaryota</taxon>
        <taxon>Viridiplantae</taxon>
        <taxon>Streptophyta</taxon>
        <taxon>Embryophyta</taxon>
        <taxon>Tracheophyta</taxon>
        <taxon>Spermatophyta</taxon>
        <taxon>Magnoliopsida</taxon>
        <taxon>eudicotyledons</taxon>
        <taxon>Gunneridae</taxon>
        <taxon>Pentapetalae</taxon>
        <taxon>rosids</taxon>
        <taxon>fabids</taxon>
        <taxon>Fabales</taxon>
        <taxon>Fabaceae</taxon>
        <taxon>Papilionoideae</taxon>
        <taxon>50 kb inversion clade</taxon>
        <taxon>dalbergioids sensu lato</taxon>
        <taxon>Dalbergieae</taxon>
        <taxon>Pterocarpus clade</taxon>
        <taxon>Stylosanthes</taxon>
    </lineage>
</organism>
<sequence length="73" mass="8618">MAKKNVSGSTTKEKGKAKRTAKRPDKRSDSRCTPLKFLRRKHSLMRWDWETSKFLGSMDRAMDWRDDEIEDQG</sequence>
<evidence type="ECO:0000313" key="2">
    <source>
        <dbReference type="EMBL" id="MED6188037.1"/>
    </source>
</evidence>
<comment type="caution">
    <text evidence="2">The sequence shown here is derived from an EMBL/GenBank/DDBJ whole genome shotgun (WGS) entry which is preliminary data.</text>
</comment>
<evidence type="ECO:0000256" key="1">
    <source>
        <dbReference type="SAM" id="MobiDB-lite"/>
    </source>
</evidence>
<gene>
    <name evidence="2" type="ORF">PIB30_082211</name>
</gene>
<keyword evidence="3" id="KW-1185">Reference proteome</keyword>
<dbReference type="Proteomes" id="UP001341840">
    <property type="component" value="Unassembled WGS sequence"/>
</dbReference>
<feature type="region of interest" description="Disordered" evidence="1">
    <location>
        <begin position="1"/>
        <end position="32"/>
    </location>
</feature>
<proteinExistence type="predicted"/>
<dbReference type="EMBL" id="JASCZI010182499">
    <property type="protein sequence ID" value="MED6188037.1"/>
    <property type="molecule type" value="Genomic_DNA"/>
</dbReference>
<evidence type="ECO:0000313" key="3">
    <source>
        <dbReference type="Proteomes" id="UP001341840"/>
    </source>
</evidence>
<accession>A0ABU6WRQ5</accession>
<protein>
    <submittedName>
        <fullName evidence="2">Uncharacterized protein</fullName>
    </submittedName>
</protein>
<name>A0ABU6WRQ5_9FABA</name>
<reference evidence="2 3" key="1">
    <citation type="journal article" date="2023" name="Plants (Basel)">
        <title>Bridging the Gap: Combining Genomics and Transcriptomics Approaches to Understand Stylosanthes scabra, an Orphan Legume from the Brazilian Caatinga.</title>
        <authorList>
            <person name="Ferreira-Neto J.R.C."/>
            <person name="da Silva M.D."/>
            <person name="Binneck E."/>
            <person name="de Melo N.F."/>
            <person name="da Silva R.H."/>
            <person name="de Melo A.L.T.M."/>
            <person name="Pandolfi V."/>
            <person name="Bustamante F.O."/>
            <person name="Brasileiro-Vidal A.C."/>
            <person name="Benko-Iseppon A.M."/>
        </authorList>
    </citation>
    <scope>NUCLEOTIDE SEQUENCE [LARGE SCALE GENOMIC DNA]</scope>
    <source>
        <tissue evidence="2">Leaves</tissue>
    </source>
</reference>